<evidence type="ECO:0000313" key="2">
    <source>
        <dbReference type="EMBL" id="KAA3486317.1"/>
    </source>
</evidence>
<gene>
    <name evidence="2" type="ORF">EPI10_030240</name>
</gene>
<dbReference type="Proteomes" id="UP000325315">
    <property type="component" value="Unassembled WGS sequence"/>
</dbReference>
<name>A0A5B6X067_9ROSI</name>
<proteinExistence type="predicted"/>
<keyword evidence="2" id="KW-0808">Transferase</keyword>
<dbReference type="OrthoDB" id="997331at2759"/>
<sequence length="313" mass="34932">MGNGEFVSIANDIQIGMTLLEGHMHEGLYTFQFSKSASTKVSPAQKPCSLLLNDTLESIFSKTSLRWFSVFFTLISWLKYSLVNPSKCFKLTEGENIVLCQRNSLDLVSNTGLLVLTPQITNRFCKGSSSEISTSSAVACVPTSCAQSECHTAAPSVVNLRLMQTHSRNGIFKPKMFSSVLNEKEPFTIWTASAQAEYSALLANHTWDIMPLPKVIKLLGASGSLKSRDMQMSQLHNTRETFSPVVKPTTFRVVLALVVSLNYPLRQVSINNAFLNRDLSKEIYMVQPPGFEQQRPNREHLVCKRKKALYGIK</sequence>
<dbReference type="GO" id="GO:0016301">
    <property type="term" value="F:kinase activity"/>
    <property type="evidence" value="ECO:0007669"/>
    <property type="project" value="UniProtKB-KW"/>
</dbReference>
<dbReference type="Pfam" id="PF07727">
    <property type="entry name" value="RVT_2"/>
    <property type="match status" value="1"/>
</dbReference>
<organism evidence="2 3">
    <name type="scientific">Gossypium australe</name>
    <dbReference type="NCBI Taxonomy" id="47621"/>
    <lineage>
        <taxon>Eukaryota</taxon>
        <taxon>Viridiplantae</taxon>
        <taxon>Streptophyta</taxon>
        <taxon>Embryophyta</taxon>
        <taxon>Tracheophyta</taxon>
        <taxon>Spermatophyta</taxon>
        <taxon>Magnoliopsida</taxon>
        <taxon>eudicotyledons</taxon>
        <taxon>Gunneridae</taxon>
        <taxon>Pentapetalae</taxon>
        <taxon>rosids</taxon>
        <taxon>malvids</taxon>
        <taxon>Malvales</taxon>
        <taxon>Malvaceae</taxon>
        <taxon>Malvoideae</taxon>
        <taxon>Gossypium</taxon>
    </lineage>
</organism>
<reference evidence="3" key="1">
    <citation type="journal article" date="2019" name="Plant Biotechnol. J.">
        <title>Genome sequencing of the Australian wild diploid species Gossypium australe highlights disease resistance and delayed gland morphogenesis.</title>
        <authorList>
            <person name="Cai Y."/>
            <person name="Cai X."/>
            <person name="Wang Q."/>
            <person name="Wang P."/>
            <person name="Zhang Y."/>
            <person name="Cai C."/>
            <person name="Xu Y."/>
            <person name="Wang K."/>
            <person name="Zhou Z."/>
            <person name="Wang C."/>
            <person name="Geng S."/>
            <person name="Li B."/>
            <person name="Dong Q."/>
            <person name="Hou Y."/>
            <person name="Wang H."/>
            <person name="Ai P."/>
            <person name="Liu Z."/>
            <person name="Yi F."/>
            <person name="Sun M."/>
            <person name="An G."/>
            <person name="Cheng J."/>
            <person name="Zhang Y."/>
            <person name="Shi Q."/>
            <person name="Xie Y."/>
            <person name="Shi X."/>
            <person name="Chang Y."/>
            <person name="Huang F."/>
            <person name="Chen Y."/>
            <person name="Hong S."/>
            <person name="Mi L."/>
            <person name="Sun Q."/>
            <person name="Zhang L."/>
            <person name="Zhou B."/>
            <person name="Peng R."/>
            <person name="Zhang X."/>
            <person name="Liu F."/>
        </authorList>
    </citation>
    <scope>NUCLEOTIDE SEQUENCE [LARGE SCALE GENOMIC DNA]</scope>
    <source>
        <strain evidence="3">cv. PA1801</strain>
    </source>
</reference>
<accession>A0A5B6X067</accession>
<evidence type="ECO:0000259" key="1">
    <source>
        <dbReference type="Pfam" id="PF07727"/>
    </source>
</evidence>
<feature type="domain" description="Reverse transcriptase Ty1/copia-type" evidence="1">
    <location>
        <begin position="233"/>
        <end position="313"/>
    </location>
</feature>
<evidence type="ECO:0000313" key="3">
    <source>
        <dbReference type="Proteomes" id="UP000325315"/>
    </source>
</evidence>
<dbReference type="InterPro" id="IPR013103">
    <property type="entry name" value="RVT_2"/>
</dbReference>
<dbReference type="AlphaFoldDB" id="A0A5B6X067"/>
<keyword evidence="2" id="KW-0675">Receptor</keyword>
<dbReference type="EMBL" id="SMMG02000001">
    <property type="protein sequence ID" value="KAA3486317.1"/>
    <property type="molecule type" value="Genomic_DNA"/>
</dbReference>
<keyword evidence="2" id="KW-0418">Kinase</keyword>
<protein>
    <submittedName>
        <fullName evidence="2">Putative LRR receptor-like serine/threonine-protein kinase</fullName>
    </submittedName>
</protein>
<keyword evidence="3" id="KW-1185">Reference proteome</keyword>
<comment type="caution">
    <text evidence="2">The sequence shown here is derived from an EMBL/GenBank/DDBJ whole genome shotgun (WGS) entry which is preliminary data.</text>
</comment>